<dbReference type="PANTHER" id="PTHR11241">
    <property type="entry name" value="DEOXYURIDINE 5'-TRIPHOSPHATE NUCLEOTIDOHYDROLASE"/>
    <property type="match status" value="1"/>
</dbReference>
<name>A0A7V0T741_UNCW3</name>
<dbReference type="EC" id="3.6.1.23" evidence="2"/>
<evidence type="ECO:0000256" key="3">
    <source>
        <dbReference type="ARBA" id="ARBA00022801"/>
    </source>
</evidence>
<dbReference type="InterPro" id="IPR033704">
    <property type="entry name" value="dUTPase_trimeric"/>
</dbReference>
<dbReference type="Proteomes" id="UP000885672">
    <property type="component" value="Unassembled WGS sequence"/>
</dbReference>
<feature type="domain" description="dUTPase-like" evidence="6">
    <location>
        <begin position="16"/>
        <end position="112"/>
    </location>
</feature>
<evidence type="ECO:0000256" key="5">
    <source>
        <dbReference type="ARBA" id="ARBA00047686"/>
    </source>
</evidence>
<proteinExistence type="inferred from homology"/>
<evidence type="ECO:0000313" key="7">
    <source>
        <dbReference type="EMBL" id="HDR00139.1"/>
    </source>
</evidence>
<dbReference type="NCBIfam" id="NF001862">
    <property type="entry name" value="PRK00601.1"/>
    <property type="match status" value="1"/>
</dbReference>
<feature type="non-terminal residue" evidence="7">
    <location>
        <position position="112"/>
    </location>
</feature>
<dbReference type="Gene3D" id="2.70.40.10">
    <property type="match status" value="1"/>
</dbReference>
<dbReference type="InterPro" id="IPR008181">
    <property type="entry name" value="dUTPase"/>
</dbReference>
<accession>A0A7V0T741</accession>
<sequence length="112" mass="11877">MSEAVVLVHRLHPGVTLPERRTDHAAGFDLAAAEPALVPARGRAAVGTGLALQLPPGVEAQVRPRSGLALHHGIGILNAPGTIDPDYRGEVKVILFNTNDEPFRVEPGRRIA</sequence>
<dbReference type="SUPFAM" id="SSF51283">
    <property type="entry name" value="dUTPase-like"/>
    <property type="match status" value="1"/>
</dbReference>
<dbReference type="InterPro" id="IPR029054">
    <property type="entry name" value="dUTPase-like"/>
</dbReference>
<comment type="similarity">
    <text evidence="1">Belongs to the dUTPase family.</text>
</comment>
<keyword evidence="4" id="KW-0546">Nucleotide metabolism</keyword>
<keyword evidence="3 7" id="KW-0378">Hydrolase</keyword>
<protein>
    <recommendedName>
        <fullName evidence="2">dUTP diphosphatase</fullName>
        <ecNumber evidence="2">3.6.1.23</ecNumber>
    </recommendedName>
</protein>
<comment type="caution">
    <text evidence="7">The sequence shown here is derived from an EMBL/GenBank/DDBJ whole genome shotgun (WGS) entry which is preliminary data.</text>
</comment>
<reference evidence="7" key="1">
    <citation type="journal article" date="2020" name="mSystems">
        <title>Genome- and Community-Level Interaction Insights into Carbon Utilization and Element Cycling Functions of Hydrothermarchaeota in Hydrothermal Sediment.</title>
        <authorList>
            <person name="Zhou Z."/>
            <person name="Liu Y."/>
            <person name="Xu W."/>
            <person name="Pan J."/>
            <person name="Luo Z.H."/>
            <person name="Li M."/>
        </authorList>
    </citation>
    <scope>NUCLEOTIDE SEQUENCE [LARGE SCALE GENOMIC DNA]</scope>
    <source>
        <strain evidence="7">SpSt-1182</strain>
    </source>
</reference>
<dbReference type="AlphaFoldDB" id="A0A7V0T741"/>
<dbReference type="NCBIfam" id="TIGR00576">
    <property type="entry name" value="dut"/>
    <property type="match status" value="1"/>
</dbReference>
<dbReference type="PANTHER" id="PTHR11241:SF0">
    <property type="entry name" value="DEOXYURIDINE 5'-TRIPHOSPHATE NUCLEOTIDOHYDROLASE"/>
    <property type="match status" value="1"/>
</dbReference>
<dbReference type="GO" id="GO:0046081">
    <property type="term" value="P:dUTP catabolic process"/>
    <property type="evidence" value="ECO:0007669"/>
    <property type="project" value="InterPro"/>
</dbReference>
<gene>
    <name evidence="7" type="ORF">ENN51_07655</name>
</gene>
<dbReference type="GO" id="GO:0000287">
    <property type="term" value="F:magnesium ion binding"/>
    <property type="evidence" value="ECO:0007669"/>
    <property type="project" value="InterPro"/>
</dbReference>
<evidence type="ECO:0000256" key="1">
    <source>
        <dbReference type="ARBA" id="ARBA00006581"/>
    </source>
</evidence>
<organism evidence="7">
    <name type="scientific">candidate division WOR-3 bacterium</name>
    <dbReference type="NCBI Taxonomy" id="2052148"/>
    <lineage>
        <taxon>Bacteria</taxon>
        <taxon>Bacteria division WOR-3</taxon>
    </lineage>
</organism>
<dbReference type="GO" id="GO:0006226">
    <property type="term" value="P:dUMP biosynthetic process"/>
    <property type="evidence" value="ECO:0007669"/>
    <property type="project" value="InterPro"/>
</dbReference>
<dbReference type="GO" id="GO:0004170">
    <property type="term" value="F:dUTP diphosphatase activity"/>
    <property type="evidence" value="ECO:0007669"/>
    <property type="project" value="UniProtKB-EC"/>
</dbReference>
<dbReference type="Pfam" id="PF00692">
    <property type="entry name" value="dUTPase"/>
    <property type="match status" value="1"/>
</dbReference>
<evidence type="ECO:0000259" key="6">
    <source>
        <dbReference type="Pfam" id="PF00692"/>
    </source>
</evidence>
<evidence type="ECO:0000256" key="2">
    <source>
        <dbReference type="ARBA" id="ARBA00012379"/>
    </source>
</evidence>
<comment type="catalytic activity">
    <reaction evidence="5">
        <text>dUTP + H2O = dUMP + diphosphate + H(+)</text>
        <dbReference type="Rhea" id="RHEA:10248"/>
        <dbReference type="ChEBI" id="CHEBI:15377"/>
        <dbReference type="ChEBI" id="CHEBI:15378"/>
        <dbReference type="ChEBI" id="CHEBI:33019"/>
        <dbReference type="ChEBI" id="CHEBI:61555"/>
        <dbReference type="ChEBI" id="CHEBI:246422"/>
        <dbReference type="EC" id="3.6.1.23"/>
    </reaction>
</comment>
<dbReference type="CDD" id="cd07557">
    <property type="entry name" value="trimeric_dUTPase"/>
    <property type="match status" value="1"/>
</dbReference>
<dbReference type="InterPro" id="IPR036157">
    <property type="entry name" value="dUTPase-like_sf"/>
</dbReference>
<evidence type="ECO:0000256" key="4">
    <source>
        <dbReference type="ARBA" id="ARBA00023080"/>
    </source>
</evidence>
<dbReference type="EMBL" id="DSBX01000289">
    <property type="protein sequence ID" value="HDR00139.1"/>
    <property type="molecule type" value="Genomic_DNA"/>
</dbReference>